<evidence type="ECO:0000313" key="2">
    <source>
        <dbReference type="EMBL" id="GBO92872.1"/>
    </source>
</evidence>
<dbReference type="EMBL" id="BGZJ01000001">
    <property type="protein sequence ID" value="GBO92872.1"/>
    <property type="molecule type" value="Genomic_DNA"/>
</dbReference>
<evidence type="ECO:0000313" key="3">
    <source>
        <dbReference type="Proteomes" id="UP000266091"/>
    </source>
</evidence>
<feature type="domain" description="Nitroreductase" evidence="1">
    <location>
        <begin position="58"/>
        <end position="247"/>
    </location>
</feature>
<accession>A0A388S9C9</accession>
<dbReference type="InterPro" id="IPR052544">
    <property type="entry name" value="Bacteriocin_Proc_Enz"/>
</dbReference>
<protein>
    <recommendedName>
        <fullName evidence="1">Nitroreductase domain-containing protein</fullName>
    </recommendedName>
</protein>
<dbReference type="OrthoDB" id="9802775at2"/>
<dbReference type="PANTHER" id="PTHR43745:SF2">
    <property type="entry name" value="NITROREDUCTASE MJ1384-RELATED"/>
    <property type="match status" value="1"/>
</dbReference>
<dbReference type="AlphaFoldDB" id="A0A401LLJ9"/>
<dbReference type="Pfam" id="PF00881">
    <property type="entry name" value="Nitroreductase"/>
    <property type="match status" value="1"/>
</dbReference>
<reference evidence="2 3" key="1">
    <citation type="journal article" date="2018" name="Int. J. Syst. Evol. Microbiol.">
        <title>Mesosutterella multiformis gen. nov., sp. nov., a member of the family Sutterellaceae and Sutterella megalosphaeroides sp. nov., isolated from human faeces.</title>
        <authorList>
            <person name="Sakamoto M."/>
            <person name="Ikeyama N."/>
            <person name="Kunihiro T."/>
            <person name="Iino T."/>
            <person name="Yuki M."/>
            <person name="Ohkuma M."/>
        </authorList>
    </citation>
    <scope>NUCLEOTIDE SEQUENCE [LARGE SCALE GENOMIC DNA]</scope>
    <source>
        <strain evidence="2 3">4NBBH2</strain>
    </source>
</reference>
<dbReference type="Proteomes" id="UP000266091">
    <property type="component" value="Unassembled WGS sequence"/>
</dbReference>
<dbReference type="SUPFAM" id="SSF55469">
    <property type="entry name" value="FMN-dependent nitroreductase-like"/>
    <property type="match status" value="1"/>
</dbReference>
<keyword evidence="3" id="KW-1185">Reference proteome</keyword>
<comment type="caution">
    <text evidence="2">The sequence shown here is derived from an EMBL/GenBank/DDBJ whole genome shotgun (WGS) entry which is preliminary data.</text>
</comment>
<dbReference type="RefSeq" id="WP_116269372.1">
    <property type="nucleotide sequence ID" value="NZ_BGZJ01000001.1"/>
</dbReference>
<proteinExistence type="predicted"/>
<dbReference type="Gene3D" id="3.40.109.10">
    <property type="entry name" value="NADH Oxidase"/>
    <property type="match status" value="1"/>
</dbReference>
<dbReference type="InterPro" id="IPR000415">
    <property type="entry name" value="Nitroreductase-like"/>
</dbReference>
<evidence type="ECO:0000259" key="1">
    <source>
        <dbReference type="Pfam" id="PF00881"/>
    </source>
</evidence>
<name>A0A401LLJ9_9BURK</name>
<dbReference type="GO" id="GO:0016491">
    <property type="term" value="F:oxidoreductase activity"/>
    <property type="evidence" value="ECO:0007669"/>
    <property type="project" value="InterPro"/>
</dbReference>
<organism evidence="2 3">
    <name type="scientific">Mesosutterella multiformis</name>
    <dbReference type="NCBI Taxonomy" id="2259133"/>
    <lineage>
        <taxon>Bacteria</taxon>
        <taxon>Pseudomonadati</taxon>
        <taxon>Pseudomonadota</taxon>
        <taxon>Betaproteobacteria</taxon>
        <taxon>Burkholderiales</taxon>
        <taxon>Sutterellaceae</taxon>
        <taxon>Mesosutterella</taxon>
    </lineage>
</organism>
<dbReference type="PANTHER" id="PTHR43745">
    <property type="entry name" value="NITROREDUCTASE MJ1384-RELATED"/>
    <property type="match status" value="1"/>
</dbReference>
<dbReference type="InterPro" id="IPR029479">
    <property type="entry name" value="Nitroreductase"/>
</dbReference>
<sequence>MSLKKQLKKLGYKSRALQIKLTEAVTDPLRKRNAADLGIFRPLPIPDPMTVSLTEALMNRHTDRQFAEQTISDQMLSNLLWATDGINRKDGRRTTPSPFNWQGIEIYVVKSNGVWLWEPERTSLRFIKGGDLRTAVAPVDPLVSRAPVHLVYVANLESTKIRATESASEFLSFIRSDRFKRIGTWTQTSVRNAVMIDVGAKVQACYLACAAMGLGTVCRITLDRGAAREALSLKPRQIVIASQSVGHTL</sequence>
<accession>A0A401LLJ9</accession>
<gene>
    <name evidence="2" type="ORF">MESMUL_02260</name>
</gene>